<accession>A0ABQ7FFX7</accession>
<reference evidence="10 11" key="1">
    <citation type="submission" date="2019-10" db="EMBL/GenBank/DDBJ databases">
        <title>Streptomyces tenebrisbrunneis sp.nov., an endogenous actinomycete isolated from of Lycium ruthenicum.</title>
        <authorList>
            <person name="Ma L."/>
        </authorList>
    </citation>
    <scope>NUCLEOTIDE SEQUENCE [LARGE SCALE GENOMIC DNA]</scope>
    <source>
        <strain evidence="10 11">TRM 66187</strain>
    </source>
</reference>
<evidence type="ECO:0000256" key="3">
    <source>
        <dbReference type="ARBA" id="ARBA00022679"/>
    </source>
</evidence>
<feature type="region of interest" description="Disordered" evidence="8">
    <location>
        <begin position="316"/>
        <end position="349"/>
    </location>
</feature>
<protein>
    <recommendedName>
        <fullName evidence="1">non-specific serine/threonine protein kinase</fullName>
        <ecNumber evidence="1">2.7.11.1</ecNumber>
    </recommendedName>
</protein>
<dbReference type="InterPro" id="IPR008271">
    <property type="entry name" value="Ser/Thr_kinase_AS"/>
</dbReference>
<dbReference type="SMART" id="SM00220">
    <property type="entry name" value="S_TKc"/>
    <property type="match status" value="1"/>
</dbReference>
<dbReference type="InterPro" id="IPR017441">
    <property type="entry name" value="Protein_kinase_ATP_BS"/>
</dbReference>
<dbReference type="EMBL" id="WHPN01000347">
    <property type="protein sequence ID" value="KAF4406873.1"/>
    <property type="molecule type" value="Genomic_DNA"/>
</dbReference>
<dbReference type="GO" id="GO:0004674">
    <property type="term" value="F:protein serine/threonine kinase activity"/>
    <property type="evidence" value="ECO:0007669"/>
    <property type="project" value="UniProtKB-KW"/>
</dbReference>
<feature type="binding site" evidence="7">
    <location>
        <position position="80"/>
    </location>
    <ligand>
        <name>ATP</name>
        <dbReference type="ChEBI" id="CHEBI:30616"/>
    </ligand>
</feature>
<keyword evidence="2 10" id="KW-0723">Serine/threonine-protein kinase</keyword>
<dbReference type="Pfam" id="PF00069">
    <property type="entry name" value="Pkinase"/>
    <property type="match status" value="1"/>
</dbReference>
<evidence type="ECO:0000256" key="8">
    <source>
        <dbReference type="SAM" id="MobiDB-lite"/>
    </source>
</evidence>
<keyword evidence="5 10" id="KW-0418">Kinase</keyword>
<dbReference type="PROSITE" id="PS00107">
    <property type="entry name" value="PROTEIN_KINASE_ATP"/>
    <property type="match status" value="1"/>
</dbReference>
<feature type="domain" description="Protein kinase" evidence="9">
    <location>
        <begin position="51"/>
        <end position="305"/>
    </location>
</feature>
<keyword evidence="6 7" id="KW-0067">ATP-binding</keyword>
<evidence type="ECO:0000256" key="2">
    <source>
        <dbReference type="ARBA" id="ARBA00022527"/>
    </source>
</evidence>
<dbReference type="EC" id="2.7.11.1" evidence="1"/>
<name>A0ABQ7FFX7_9ACTN</name>
<evidence type="ECO:0000256" key="6">
    <source>
        <dbReference type="ARBA" id="ARBA00022840"/>
    </source>
</evidence>
<evidence type="ECO:0000256" key="4">
    <source>
        <dbReference type="ARBA" id="ARBA00022741"/>
    </source>
</evidence>
<dbReference type="PANTHER" id="PTHR43289:SF6">
    <property type="entry name" value="SERINE_THREONINE-PROTEIN KINASE NEKL-3"/>
    <property type="match status" value="1"/>
</dbReference>
<dbReference type="PANTHER" id="PTHR43289">
    <property type="entry name" value="MITOGEN-ACTIVATED PROTEIN KINASE KINASE KINASE 20-RELATED"/>
    <property type="match status" value="1"/>
</dbReference>
<proteinExistence type="predicted"/>
<dbReference type="PROSITE" id="PS50011">
    <property type="entry name" value="PROTEIN_KINASE_DOM"/>
    <property type="match status" value="1"/>
</dbReference>
<keyword evidence="11" id="KW-1185">Reference proteome</keyword>
<evidence type="ECO:0000313" key="11">
    <source>
        <dbReference type="Proteomes" id="UP000621266"/>
    </source>
</evidence>
<feature type="region of interest" description="Disordered" evidence="8">
    <location>
        <begin position="380"/>
        <end position="424"/>
    </location>
</feature>
<dbReference type="Gene3D" id="3.30.200.20">
    <property type="entry name" value="Phosphorylase Kinase, domain 1"/>
    <property type="match status" value="1"/>
</dbReference>
<evidence type="ECO:0000256" key="5">
    <source>
        <dbReference type="ARBA" id="ARBA00022777"/>
    </source>
</evidence>
<keyword evidence="4 7" id="KW-0547">Nucleotide-binding</keyword>
<evidence type="ECO:0000259" key="9">
    <source>
        <dbReference type="PROSITE" id="PS50011"/>
    </source>
</evidence>
<comment type="caution">
    <text evidence="10">The sequence shown here is derived from an EMBL/GenBank/DDBJ whole genome shotgun (WGS) entry which is preliminary data.</text>
</comment>
<organism evidence="10 11">
    <name type="scientific">Streptomyces lycii</name>
    <dbReference type="NCBI Taxonomy" id="2654337"/>
    <lineage>
        <taxon>Bacteria</taxon>
        <taxon>Bacillati</taxon>
        <taxon>Actinomycetota</taxon>
        <taxon>Actinomycetes</taxon>
        <taxon>Kitasatosporales</taxon>
        <taxon>Streptomycetaceae</taxon>
        <taxon>Streptomyces</taxon>
    </lineage>
</organism>
<gene>
    <name evidence="10" type="ORF">GCU69_22730</name>
</gene>
<evidence type="ECO:0000256" key="7">
    <source>
        <dbReference type="PROSITE-ProRule" id="PRU10141"/>
    </source>
</evidence>
<sequence length="562" mass="59668">MWQLGPIGPGRDRVGVPAGPSAKRRGAGKVLSGTGAEPGRAGPGQVVAGRYRLLERIGSGGMGSVWLAEDPVLGRRVALKKMHAPPGVNSRAEATAYERMRREARSVARISHPNVVAVHDVADHEGLPCIVMEYVPSRTLGEVLDEHGPVTADEAVRIGRGMIGALRAAHAAGVLHRDVKPGNVLLGTDGRVVLTDFGIATTTDTMTLTRTGEVIGSMDYLAPERLRGGPPAAASDLWALGATLYEAVEGRTPFHRDTAMATAYAICADPPRPPARDTPLGPLIEHLLAKDPANRPSGEDVELWLRARATPGAAPFATTPRIATTPRNPPAADRGRTVAAAGTAPRRRTARRRAVLAATAVLLAGAAAAGIAVVAQDWGDGARPETSPTAAPSRDTAPVSPLPEGYHFEEEKESGLSVPVPDGWRPADTADSDLAYTGPEGLAGLRVSLGDLAASDQLQRWKDDRERSIGAGKLPGYGELRMQRTTYRGMPAAVWEFTFRGRAREFRAVYLGFGEPGGKEYALYLSAPSTEWDRHREVFDVVRQNIRIKGADTPGGSQRPPS</sequence>
<keyword evidence="3" id="KW-0808">Transferase</keyword>
<dbReference type="Proteomes" id="UP000621266">
    <property type="component" value="Unassembled WGS sequence"/>
</dbReference>
<dbReference type="CDD" id="cd14014">
    <property type="entry name" value="STKc_PknB_like"/>
    <property type="match status" value="1"/>
</dbReference>
<feature type="region of interest" description="Disordered" evidence="8">
    <location>
        <begin position="1"/>
        <end position="43"/>
    </location>
</feature>
<evidence type="ECO:0000256" key="1">
    <source>
        <dbReference type="ARBA" id="ARBA00012513"/>
    </source>
</evidence>
<dbReference type="InterPro" id="IPR000719">
    <property type="entry name" value="Prot_kinase_dom"/>
</dbReference>
<dbReference type="Gene3D" id="1.10.510.10">
    <property type="entry name" value="Transferase(Phosphotransferase) domain 1"/>
    <property type="match status" value="1"/>
</dbReference>
<dbReference type="PROSITE" id="PS00108">
    <property type="entry name" value="PROTEIN_KINASE_ST"/>
    <property type="match status" value="1"/>
</dbReference>
<dbReference type="SUPFAM" id="SSF56112">
    <property type="entry name" value="Protein kinase-like (PK-like)"/>
    <property type="match status" value="1"/>
</dbReference>
<evidence type="ECO:0000313" key="10">
    <source>
        <dbReference type="EMBL" id="KAF4406873.1"/>
    </source>
</evidence>
<dbReference type="Gene3D" id="3.40.1000.10">
    <property type="entry name" value="Mog1/PsbP, alpha/beta/alpha sandwich"/>
    <property type="match status" value="1"/>
</dbReference>
<dbReference type="InterPro" id="IPR011009">
    <property type="entry name" value="Kinase-like_dom_sf"/>
</dbReference>